<keyword evidence="4 6" id="KW-0472">Membrane</keyword>
<feature type="compositionally biased region" description="Basic and acidic residues" evidence="5">
    <location>
        <begin position="157"/>
        <end position="173"/>
    </location>
</feature>
<evidence type="ECO:0000256" key="5">
    <source>
        <dbReference type="SAM" id="MobiDB-lite"/>
    </source>
</evidence>
<evidence type="ECO:0000256" key="6">
    <source>
        <dbReference type="SAM" id="Phobius"/>
    </source>
</evidence>
<dbReference type="OrthoDB" id="271709at2"/>
<evidence type="ECO:0000259" key="7">
    <source>
        <dbReference type="Pfam" id="PF01545"/>
    </source>
</evidence>
<dbReference type="GO" id="GO:0005385">
    <property type="term" value="F:zinc ion transmembrane transporter activity"/>
    <property type="evidence" value="ECO:0007669"/>
    <property type="project" value="TreeGrafter"/>
</dbReference>
<keyword evidence="9" id="KW-1185">Reference proteome</keyword>
<dbReference type="InterPro" id="IPR058533">
    <property type="entry name" value="Cation_efflux_TM"/>
</dbReference>
<proteinExistence type="predicted"/>
<keyword evidence="3 6" id="KW-1133">Transmembrane helix</keyword>
<gene>
    <name evidence="8" type="ORF">C7451_10753</name>
</gene>
<comment type="subcellular location">
    <subcellularLocation>
        <location evidence="1">Membrane</location>
        <topology evidence="1">Multi-pass membrane protein</topology>
    </subcellularLocation>
</comment>
<dbReference type="InterPro" id="IPR027469">
    <property type="entry name" value="Cation_efflux_TMD_sf"/>
</dbReference>
<evidence type="ECO:0000256" key="1">
    <source>
        <dbReference type="ARBA" id="ARBA00004141"/>
    </source>
</evidence>
<feature type="transmembrane region" description="Helical" evidence="6">
    <location>
        <begin position="189"/>
        <end position="211"/>
    </location>
</feature>
<dbReference type="InterPro" id="IPR002524">
    <property type="entry name" value="Cation_efflux"/>
</dbReference>
<keyword evidence="2 6" id="KW-0812">Transmembrane</keyword>
<comment type="caution">
    <text evidence="8">The sequence shown here is derived from an EMBL/GenBank/DDBJ whole genome shotgun (WGS) entry which is preliminary data.</text>
</comment>
<organism evidence="8 9">
    <name type="scientific">Blastomonas natatoria</name>
    <dbReference type="NCBI Taxonomy" id="34015"/>
    <lineage>
        <taxon>Bacteria</taxon>
        <taxon>Pseudomonadati</taxon>
        <taxon>Pseudomonadota</taxon>
        <taxon>Alphaproteobacteria</taxon>
        <taxon>Sphingomonadales</taxon>
        <taxon>Sphingomonadaceae</taxon>
        <taxon>Blastomonas</taxon>
    </lineage>
</organism>
<dbReference type="EMBL" id="QJJM01000007">
    <property type="protein sequence ID" value="PXW75084.1"/>
    <property type="molecule type" value="Genomic_DNA"/>
</dbReference>
<dbReference type="Gene3D" id="1.20.1510.10">
    <property type="entry name" value="Cation efflux protein transmembrane domain"/>
    <property type="match status" value="1"/>
</dbReference>
<feature type="transmembrane region" description="Helical" evidence="6">
    <location>
        <begin position="61"/>
        <end position="78"/>
    </location>
</feature>
<evidence type="ECO:0000313" key="9">
    <source>
        <dbReference type="Proteomes" id="UP000248014"/>
    </source>
</evidence>
<feature type="transmembrane region" description="Helical" evidence="6">
    <location>
        <begin position="94"/>
        <end position="115"/>
    </location>
</feature>
<evidence type="ECO:0000256" key="2">
    <source>
        <dbReference type="ARBA" id="ARBA00022692"/>
    </source>
</evidence>
<feature type="transmembrane region" description="Helical" evidence="6">
    <location>
        <begin position="217"/>
        <end position="234"/>
    </location>
</feature>
<evidence type="ECO:0000256" key="3">
    <source>
        <dbReference type="ARBA" id="ARBA00022989"/>
    </source>
</evidence>
<evidence type="ECO:0000256" key="4">
    <source>
        <dbReference type="ARBA" id="ARBA00023136"/>
    </source>
</evidence>
<dbReference type="Proteomes" id="UP000248014">
    <property type="component" value="Unassembled WGS sequence"/>
</dbReference>
<reference evidence="8 9" key="1">
    <citation type="submission" date="2018-05" db="EMBL/GenBank/DDBJ databases">
        <title>Genomic Encyclopedia of Type Strains, Phase IV (KMG-IV): sequencing the most valuable type-strain genomes for metagenomic binning, comparative biology and taxonomic classification.</title>
        <authorList>
            <person name="Goeker M."/>
        </authorList>
    </citation>
    <scope>NUCLEOTIDE SEQUENCE [LARGE SCALE GENOMIC DNA]</scope>
    <source>
        <strain evidence="8 9">DSM 3183</strain>
    </source>
</reference>
<dbReference type="RefSeq" id="WP_110298838.1">
    <property type="nucleotide sequence ID" value="NZ_QJJM01000007.1"/>
</dbReference>
<dbReference type="InterPro" id="IPR050681">
    <property type="entry name" value="CDF/SLC30A"/>
</dbReference>
<feature type="domain" description="Cation efflux protein transmembrane" evidence="7">
    <location>
        <begin position="29"/>
        <end position="242"/>
    </location>
</feature>
<dbReference type="AlphaFoldDB" id="A0A2V3V1Z5"/>
<feature type="region of interest" description="Disordered" evidence="5">
    <location>
        <begin position="155"/>
        <end position="177"/>
    </location>
</feature>
<evidence type="ECO:0000313" key="8">
    <source>
        <dbReference type="EMBL" id="PXW75084.1"/>
    </source>
</evidence>
<accession>A0A2V3V1Z5</accession>
<dbReference type="NCBIfam" id="TIGR01297">
    <property type="entry name" value="CDF"/>
    <property type="match status" value="1"/>
</dbReference>
<dbReference type="SUPFAM" id="SSF161111">
    <property type="entry name" value="Cation efflux protein transmembrane domain-like"/>
    <property type="match status" value="1"/>
</dbReference>
<feature type="transmembrane region" description="Helical" evidence="6">
    <location>
        <begin position="127"/>
        <end position="150"/>
    </location>
</feature>
<feature type="transmembrane region" description="Helical" evidence="6">
    <location>
        <begin position="29"/>
        <end position="49"/>
    </location>
</feature>
<dbReference type="PANTHER" id="PTHR11562">
    <property type="entry name" value="CATION EFFLUX PROTEIN/ ZINC TRANSPORTER"/>
    <property type="match status" value="1"/>
</dbReference>
<protein>
    <submittedName>
        <fullName evidence="8">Cation diffusion facilitator family transporter</fullName>
    </submittedName>
</protein>
<dbReference type="Pfam" id="PF01545">
    <property type="entry name" value="Cation_efflux"/>
    <property type="match status" value="1"/>
</dbReference>
<name>A0A2V3V1Z5_9SPHN</name>
<dbReference type="GO" id="GO:0005886">
    <property type="term" value="C:plasma membrane"/>
    <property type="evidence" value="ECO:0007669"/>
    <property type="project" value="TreeGrafter"/>
</dbReference>
<dbReference type="NCBIfam" id="NF033827">
    <property type="entry name" value="CDF_efflux_DmeF"/>
    <property type="match status" value="1"/>
</dbReference>
<sequence>MHHDAALENLTHDHVFAGHRAEESERRTWYVVALTAVTMIAEIIAGWWTGSMALLADGWHMGSHVAALGLAGFAYHFARTHAADRRFSMGTGKVGSLTGFTSALLLGMVALLMVWESAHRLLDPVIIDYRSAIVVTVIGLAVNVASAFLLGGHEHHHHDEHEHEHEHDHDHDHHDHHHDHNLRAAYVHVLTDALTSVLALVALGGGLWLGLAWLDPLMGIVGAAVILWWAAGLVRQSSRVLLDMEANPAVAQQIRQRIESDADNRVVDLHLWQVGTGHLALIVSLATHFPRPPAHYRALLGDLPALSHCTFEVIPCEDRRCSPGQA</sequence>
<dbReference type="PANTHER" id="PTHR11562:SF40">
    <property type="entry name" value="CATION EFFLUX SYSTEM PROTEIN"/>
    <property type="match status" value="1"/>
</dbReference>